<feature type="region of interest" description="Disordered" evidence="1">
    <location>
        <begin position="1"/>
        <end position="31"/>
    </location>
</feature>
<evidence type="ECO:0000313" key="2">
    <source>
        <dbReference type="EMBL" id="MBW0503568.1"/>
    </source>
</evidence>
<organism evidence="2 3">
    <name type="scientific">Austropuccinia psidii MF-1</name>
    <dbReference type="NCBI Taxonomy" id="1389203"/>
    <lineage>
        <taxon>Eukaryota</taxon>
        <taxon>Fungi</taxon>
        <taxon>Dikarya</taxon>
        <taxon>Basidiomycota</taxon>
        <taxon>Pucciniomycotina</taxon>
        <taxon>Pucciniomycetes</taxon>
        <taxon>Pucciniales</taxon>
        <taxon>Sphaerophragmiaceae</taxon>
        <taxon>Austropuccinia</taxon>
    </lineage>
</organism>
<keyword evidence="3" id="KW-1185">Reference proteome</keyword>
<evidence type="ECO:0000256" key="1">
    <source>
        <dbReference type="SAM" id="MobiDB-lite"/>
    </source>
</evidence>
<proteinExistence type="predicted"/>
<protein>
    <submittedName>
        <fullName evidence="2">Uncharacterized protein</fullName>
    </submittedName>
</protein>
<gene>
    <name evidence="2" type="ORF">O181_043283</name>
</gene>
<evidence type="ECO:0000313" key="3">
    <source>
        <dbReference type="Proteomes" id="UP000765509"/>
    </source>
</evidence>
<sequence>MTDTPTPTFPPFFPLLRRGRSRGTLNDPFLDKMKKTDDTDAILDQEYDPHCLRMAIAQAINTITPKMKLKVDGSNFSDWEDNSTIFWTTQNN</sequence>
<reference evidence="2" key="1">
    <citation type="submission" date="2021-03" db="EMBL/GenBank/DDBJ databases">
        <title>Draft genome sequence of rust myrtle Austropuccinia psidii MF-1, a brazilian biotype.</title>
        <authorList>
            <person name="Quecine M.C."/>
            <person name="Pachon D.M.R."/>
            <person name="Bonatelli M.L."/>
            <person name="Correr F.H."/>
            <person name="Franceschini L.M."/>
            <person name="Leite T.F."/>
            <person name="Margarido G.R.A."/>
            <person name="Almeida C.A."/>
            <person name="Ferrarezi J.A."/>
            <person name="Labate C.A."/>
        </authorList>
    </citation>
    <scope>NUCLEOTIDE SEQUENCE</scope>
    <source>
        <strain evidence="2">MF-1</strain>
    </source>
</reference>
<dbReference type="EMBL" id="AVOT02017467">
    <property type="protein sequence ID" value="MBW0503568.1"/>
    <property type="molecule type" value="Genomic_DNA"/>
</dbReference>
<name>A0A9Q3DL13_9BASI</name>
<comment type="caution">
    <text evidence="2">The sequence shown here is derived from an EMBL/GenBank/DDBJ whole genome shotgun (WGS) entry which is preliminary data.</text>
</comment>
<dbReference type="Proteomes" id="UP000765509">
    <property type="component" value="Unassembled WGS sequence"/>
</dbReference>
<dbReference type="AlphaFoldDB" id="A0A9Q3DL13"/>
<accession>A0A9Q3DL13</accession>